<accession>A0A5B8MI72</accession>
<gene>
    <name evidence="1" type="ORF">A3770_03p26940</name>
</gene>
<dbReference type="EMBL" id="CP031036">
    <property type="protein sequence ID" value="QDZ20176.1"/>
    <property type="molecule type" value="Genomic_DNA"/>
</dbReference>
<evidence type="ECO:0000313" key="1">
    <source>
        <dbReference type="EMBL" id="QDZ20176.1"/>
    </source>
</evidence>
<sequence>MRASGGSRLSARQASFLEELQHTSDCNETVKELLELKENSRQIRSNLVDLQVKRKCLLHGLEKWSRLSDMARRNRQGSEVLARKYPGSMRGEATKLKSFYRRVDARLQHEKADIESQLLANDGKIEKVKDEGRGCRAAQQEKYEEYTLLRNKIANCQEHQRHCLFARTLWQPTPCGV</sequence>
<organism evidence="1 2">
    <name type="scientific">Chloropicon primus</name>
    <dbReference type="NCBI Taxonomy" id="1764295"/>
    <lineage>
        <taxon>Eukaryota</taxon>
        <taxon>Viridiplantae</taxon>
        <taxon>Chlorophyta</taxon>
        <taxon>Chloropicophyceae</taxon>
        <taxon>Chloropicales</taxon>
        <taxon>Chloropicaceae</taxon>
        <taxon>Chloropicon</taxon>
    </lineage>
</organism>
<protein>
    <submittedName>
        <fullName evidence="1">Uncharacterized protein</fullName>
    </submittedName>
</protein>
<keyword evidence="2" id="KW-1185">Reference proteome</keyword>
<name>A0A5B8MI72_9CHLO</name>
<reference evidence="1 2" key="1">
    <citation type="submission" date="2018-07" db="EMBL/GenBank/DDBJ databases">
        <title>The complete nuclear genome of the prasinophyte Chloropicon primus (CCMP1205).</title>
        <authorList>
            <person name="Pombert J.-F."/>
            <person name="Otis C."/>
            <person name="Turmel M."/>
            <person name="Lemieux C."/>
        </authorList>
    </citation>
    <scope>NUCLEOTIDE SEQUENCE [LARGE SCALE GENOMIC DNA]</scope>
    <source>
        <strain evidence="1 2">CCMP1205</strain>
    </source>
</reference>
<evidence type="ECO:0000313" key="2">
    <source>
        <dbReference type="Proteomes" id="UP000316726"/>
    </source>
</evidence>
<dbReference type="Proteomes" id="UP000316726">
    <property type="component" value="Chromosome 3"/>
</dbReference>
<dbReference type="AlphaFoldDB" id="A0A5B8MI72"/>
<proteinExistence type="predicted"/>